<dbReference type="AlphaFoldDB" id="A0A9P6DPK9"/>
<evidence type="ECO:0000313" key="3">
    <source>
        <dbReference type="Proteomes" id="UP000886523"/>
    </source>
</evidence>
<dbReference type="Proteomes" id="UP000886523">
    <property type="component" value="Unassembled WGS sequence"/>
</dbReference>
<feature type="region of interest" description="Disordered" evidence="1">
    <location>
        <begin position="107"/>
        <end position="151"/>
    </location>
</feature>
<dbReference type="EMBL" id="MU129043">
    <property type="protein sequence ID" value="KAF9509107.1"/>
    <property type="molecule type" value="Genomic_DNA"/>
</dbReference>
<reference evidence="2" key="1">
    <citation type="journal article" date="2020" name="Nat. Commun.">
        <title>Large-scale genome sequencing of mycorrhizal fungi provides insights into the early evolution of symbiotic traits.</title>
        <authorList>
            <person name="Miyauchi S."/>
            <person name="Kiss E."/>
            <person name="Kuo A."/>
            <person name="Drula E."/>
            <person name="Kohler A."/>
            <person name="Sanchez-Garcia M."/>
            <person name="Morin E."/>
            <person name="Andreopoulos B."/>
            <person name="Barry K.W."/>
            <person name="Bonito G."/>
            <person name="Buee M."/>
            <person name="Carver A."/>
            <person name="Chen C."/>
            <person name="Cichocki N."/>
            <person name="Clum A."/>
            <person name="Culley D."/>
            <person name="Crous P.W."/>
            <person name="Fauchery L."/>
            <person name="Girlanda M."/>
            <person name="Hayes R.D."/>
            <person name="Keri Z."/>
            <person name="LaButti K."/>
            <person name="Lipzen A."/>
            <person name="Lombard V."/>
            <person name="Magnuson J."/>
            <person name="Maillard F."/>
            <person name="Murat C."/>
            <person name="Nolan M."/>
            <person name="Ohm R.A."/>
            <person name="Pangilinan J."/>
            <person name="Pereira M.F."/>
            <person name="Perotto S."/>
            <person name="Peter M."/>
            <person name="Pfister S."/>
            <person name="Riley R."/>
            <person name="Sitrit Y."/>
            <person name="Stielow J.B."/>
            <person name="Szollosi G."/>
            <person name="Zifcakova L."/>
            <person name="Stursova M."/>
            <person name="Spatafora J.W."/>
            <person name="Tedersoo L."/>
            <person name="Vaario L.M."/>
            <person name="Yamada A."/>
            <person name="Yan M."/>
            <person name="Wang P."/>
            <person name="Xu J."/>
            <person name="Bruns T."/>
            <person name="Baldrian P."/>
            <person name="Vilgalys R."/>
            <person name="Dunand C."/>
            <person name="Henrissat B."/>
            <person name="Grigoriev I.V."/>
            <person name="Hibbett D."/>
            <person name="Nagy L.G."/>
            <person name="Martin F.M."/>
        </authorList>
    </citation>
    <scope>NUCLEOTIDE SEQUENCE</scope>
    <source>
        <strain evidence="2">UP504</strain>
    </source>
</reference>
<comment type="caution">
    <text evidence="2">The sequence shown here is derived from an EMBL/GenBank/DDBJ whole genome shotgun (WGS) entry which is preliminary data.</text>
</comment>
<name>A0A9P6DPK9_9AGAM</name>
<keyword evidence="3" id="KW-1185">Reference proteome</keyword>
<protein>
    <submittedName>
        <fullName evidence="2">Uncharacterized protein</fullName>
    </submittedName>
</protein>
<sequence length="151" mass="17075">MPPFSQAKLPRECSPQLVDCMAAWSIKISQKGVLDLNEESQTYKGNRSTEEEPSHPRSMKGSRNERLFKPRLSRVTKSHKQSQILCLSAMSDVPYESLLNYEATSLPYSNGPESMRIQEDVLNGSSWPDDGRLPPNRYRQPNQGDVVRPAP</sequence>
<evidence type="ECO:0000313" key="2">
    <source>
        <dbReference type="EMBL" id="KAF9509107.1"/>
    </source>
</evidence>
<organism evidence="2 3">
    <name type="scientific">Hydnum rufescens UP504</name>
    <dbReference type="NCBI Taxonomy" id="1448309"/>
    <lineage>
        <taxon>Eukaryota</taxon>
        <taxon>Fungi</taxon>
        <taxon>Dikarya</taxon>
        <taxon>Basidiomycota</taxon>
        <taxon>Agaricomycotina</taxon>
        <taxon>Agaricomycetes</taxon>
        <taxon>Cantharellales</taxon>
        <taxon>Hydnaceae</taxon>
        <taxon>Hydnum</taxon>
    </lineage>
</organism>
<gene>
    <name evidence="2" type="ORF">BS47DRAFT_1397222</name>
</gene>
<accession>A0A9P6DPK9</accession>
<proteinExistence type="predicted"/>
<evidence type="ECO:0000256" key="1">
    <source>
        <dbReference type="SAM" id="MobiDB-lite"/>
    </source>
</evidence>
<feature type="region of interest" description="Disordered" evidence="1">
    <location>
        <begin position="35"/>
        <end position="68"/>
    </location>
</feature>